<reference evidence="6 7" key="1">
    <citation type="submission" date="2017-12" db="EMBL/GenBank/DDBJ databases">
        <title>Genome Sequence of the Amphotericin B-resistant Candida duobushaemulonii strain, B09383.</title>
        <authorList>
            <person name="Chow N.A."/>
            <person name="Gade L."/>
            <person name="Batra D."/>
            <person name="Rowe L.A."/>
            <person name="Loparev V.N."/>
            <person name="Litvintseva A.P."/>
        </authorList>
    </citation>
    <scope>NUCLEOTIDE SEQUENCE [LARGE SCALE GENOMIC DNA]</scope>
    <source>
        <strain evidence="6 7">B09383</strain>
    </source>
</reference>
<dbReference type="GO" id="GO:0030026">
    <property type="term" value="P:intracellular manganese ion homeostasis"/>
    <property type="evidence" value="ECO:0007669"/>
    <property type="project" value="TreeGrafter"/>
</dbReference>
<dbReference type="PRINTS" id="PR00447">
    <property type="entry name" value="NATRESASSCMP"/>
</dbReference>
<keyword evidence="2 5" id="KW-0812">Transmembrane</keyword>
<dbReference type="Pfam" id="PF01566">
    <property type="entry name" value="Nramp"/>
    <property type="match status" value="1"/>
</dbReference>
<dbReference type="GO" id="GO:0034755">
    <property type="term" value="P:iron ion transmembrane transport"/>
    <property type="evidence" value="ECO:0007669"/>
    <property type="project" value="TreeGrafter"/>
</dbReference>
<dbReference type="GO" id="GO:0000329">
    <property type="term" value="C:fungal-type vacuole membrane"/>
    <property type="evidence" value="ECO:0007669"/>
    <property type="project" value="TreeGrafter"/>
</dbReference>
<evidence type="ECO:0000256" key="3">
    <source>
        <dbReference type="ARBA" id="ARBA00022989"/>
    </source>
</evidence>
<dbReference type="AlphaFoldDB" id="A0A2V1ACJ5"/>
<dbReference type="InterPro" id="IPR001046">
    <property type="entry name" value="NRAMP_fam"/>
</dbReference>
<keyword evidence="7" id="KW-1185">Reference proteome</keyword>
<evidence type="ECO:0000256" key="2">
    <source>
        <dbReference type="ARBA" id="ARBA00022692"/>
    </source>
</evidence>
<proteinExistence type="predicted"/>
<keyword evidence="3 5" id="KW-1133">Transmembrane helix</keyword>
<dbReference type="PANTHER" id="PTHR11706">
    <property type="entry name" value="SOLUTE CARRIER PROTEIN FAMILY 11 MEMBER"/>
    <property type="match status" value="1"/>
</dbReference>
<evidence type="ECO:0000313" key="7">
    <source>
        <dbReference type="Proteomes" id="UP000244406"/>
    </source>
</evidence>
<dbReference type="NCBIfam" id="NF037982">
    <property type="entry name" value="Nramp_1"/>
    <property type="match status" value="1"/>
</dbReference>
<sequence length="110" mass="11995">MVSVAYMDPGNYSTAVSSGADYEYSLLIIIFLSNLFAVVLQCLCVKLGTVTGLDLAEMCRLNLPWWLNLFLYACAEIAIIATDLAEVVGTAIALEILFGIPLFMAFLLSF</sequence>
<accession>A0A2V1ACJ5</accession>
<dbReference type="GO" id="GO:0005384">
    <property type="term" value="F:manganese ion transmembrane transporter activity"/>
    <property type="evidence" value="ECO:0007669"/>
    <property type="project" value="TreeGrafter"/>
</dbReference>
<comment type="subcellular location">
    <subcellularLocation>
        <location evidence="1">Membrane</location>
        <topology evidence="1">Multi-pass membrane protein</topology>
    </subcellularLocation>
</comment>
<feature type="transmembrane region" description="Helical" evidence="5">
    <location>
        <begin position="24"/>
        <end position="45"/>
    </location>
</feature>
<protein>
    <submittedName>
        <fullName evidence="6">Iron transporter SMF3</fullName>
    </submittedName>
</protein>
<keyword evidence="4 5" id="KW-0472">Membrane</keyword>
<gene>
    <name evidence="6" type="ORF">CXQ87_003114</name>
</gene>
<dbReference type="VEuPathDB" id="FungiDB:CXQ87_003114"/>
<comment type="caution">
    <text evidence="6">The sequence shown here is derived from an EMBL/GenBank/DDBJ whole genome shotgun (WGS) entry which is preliminary data.</text>
</comment>
<dbReference type="PANTHER" id="PTHR11706:SF29">
    <property type="entry name" value="IRON TRANSPORTER SMF3"/>
    <property type="match status" value="1"/>
</dbReference>
<dbReference type="RefSeq" id="XP_025336216.1">
    <property type="nucleotide sequence ID" value="XM_025481598.1"/>
</dbReference>
<evidence type="ECO:0000256" key="5">
    <source>
        <dbReference type="SAM" id="Phobius"/>
    </source>
</evidence>
<organism evidence="6 7">
    <name type="scientific">Candidozyma duobushaemuli</name>
    <dbReference type="NCBI Taxonomy" id="1231522"/>
    <lineage>
        <taxon>Eukaryota</taxon>
        <taxon>Fungi</taxon>
        <taxon>Dikarya</taxon>
        <taxon>Ascomycota</taxon>
        <taxon>Saccharomycotina</taxon>
        <taxon>Pichiomycetes</taxon>
        <taxon>Metschnikowiaceae</taxon>
        <taxon>Candidozyma</taxon>
    </lineage>
</organism>
<dbReference type="Proteomes" id="UP000244406">
    <property type="component" value="Unassembled WGS sequence"/>
</dbReference>
<feature type="transmembrane region" description="Helical" evidence="5">
    <location>
        <begin position="65"/>
        <end position="81"/>
    </location>
</feature>
<dbReference type="GeneID" id="37003114"/>
<feature type="transmembrane region" description="Helical" evidence="5">
    <location>
        <begin position="87"/>
        <end position="108"/>
    </location>
</feature>
<dbReference type="GO" id="GO:0015086">
    <property type="term" value="F:cadmium ion transmembrane transporter activity"/>
    <property type="evidence" value="ECO:0007669"/>
    <property type="project" value="TreeGrafter"/>
</dbReference>
<evidence type="ECO:0000256" key="4">
    <source>
        <dbReference type="ARBA" id="ARBA00023136"/>
    </source>
</evidence>
<evidence type="ECO:0000313" key="6">
    <source>
        <dbReference type="EMBL" id="PVH15276.1"/>
    </source>
</evidence>
<evidence type="ECO:0000256" key="1">
    <source>
        <dbReference type="ARBA" id="ARBA00004141"/>
    </source>
</evidence>
<dbReference type="EMBL" id="PKFP01000003">
    <property type="protein sequence ID" value="PVH15276.1"/>
    <property type="molecule type" value="Genomic_DNA"/>
</dbReference>
<name>A0A2V1ACJ5_9ASCO</name>